<evidence type="ECO:0000313" key="3">
    <source>
        <dbReference type="Proteomes" id="UP000054549"/>
    </source>
</evidence>
<dbReference type="HOGENOM" id="CLU_1815317_0_0_1"/>
<feature type="non-terminal residue" evidence="2">
    <location>
        <position position="1"/>
    </location>
</feature>
<reference evidence="2 3" key="1">
    <citation type="submission" date="2014-04" db="EMBL/GenBank/DDBJ databases">
        <title>Evolutionary Origins and Diversification of the Mycorrhizal Mutualists.</title>
        <authorList>
            <consortium name="DOE Joint Genome Institute"/>
            <consortium name="Mycorrhizal Genomics Consortium"/>
            <person name="Kohler A."/>
            <person name="Kuo A."/>
            <person name="Nagy L.G."/>
            <person name="Floudas D."/>
            <person name="Copeland A."/>
            <person name="Barry K.W."/>
            <person name="Cichocki N."/>
            <person name="Veneault-Fourrey C."/>
            <person name="LaButti K."/>
            <person name="Lindquist E.A."/>
            <person name="Lipzen A."/>
            <person name="Lundell T."/>
            <person name="Morin E."/>
            <person name="Murat C."/>
            <person name="Riley R."/>
            <person name="Ohm R."/>
            <person name="Sun H."/>
            <person name="Tunlid A."/>
            <person name="Henrissat B."/>
            <person name="Grigoriev I.V."/>
            <person name="Hibbett D.S."/>
            <person name="Martin F."/>
        </authorList>
    </citation>
    <scope>NUCLEOTIDE SEQUENCE [LARGE SCALE GENOMIC DNA]</scope>
    <source>
        <strain evidence="2 3">Koide BX008</strain>
    </source>
</reference>
<evidence type="ECO:0000313" key="2">
    <source>
        <dbReference type="EMBL" id="KIL62931.1"/>
    </source>
</evidence>
<feature type="compositionally biased region" description="Low complexity" evidence="1">
    <location>
        <begin position="47"/>
        <end position="69"/>
    </location>
</feature>
<feature type="region of interest" description="Disordered" evidence="1">
    <location>
        <begin position="47"/>
        <end position="73"/>
    </location>
</feature>
<keyword evidence="3" id="KW-1185">Reference proteome</keyword>
<sequence>MIESFPPQSMSSAAMCGSTTMGSARPRPRTDQLEALVPIKVVNKSSFRPSIRSPSSASTSTTPATAIPTVANQYPPLPAPRYTKCRYYMDELHNYPDDTSGLSRLLLKVLLRLHHHDDYRNNNRDMPPFGPIAPVGSPFPFP</sequence>
<proteinExistence type="predicted"/>
<name>A0A0C2X1C2_AMAMK</name>
<feature type="region of interest" description="Disordered" evidence="1">
    <location>
        <begin position="1"/>
        <end position="31"/>
    </location>
</feature>
<evidence type="ECO:0000256" key="1">
    <source>
        <dbReference type="SAM" id="MobiDB-lite"/>
    </source>
</evidence>
<protein>
    <submittedName>
        <fullName evidence="2">Uncharacterized protein</fullName>
    </submittedName>
</protein>
<feature type="compositionally biased region" description="Polar residues" evidence="1">
    <location>
        <begin position="1"/>
        <end position="22"/>
    </location>
</feature>
<dbReference type="EMBL" id="KN818265">
    <property type="protein sequence ID" value="KIL62931.1"/>
    <property type="molecule type" value="Genomic_DNA"/>
</dbReference>
<gene>
    <name evidence="2" type="ORF">M378DRAFT_165217</name>
</gene>
<dbReference type="InParanoid" id="A0A0C2X1C2"/>
<organism evidence="2 3">
    <name type="scientific">Amanita muscaria (strain Koide BX008)</name>
    <dbReference type="NCBI Taxonomy" id="946122"/>
    <lineage>
        <taxon>Eukaryota</taxon>
        <taxon>Fungi</taxon>
        <taxon>Dikarya</taxon>
        <taxon>Basidiomycota</taxon>
        <taxon>Agaricomycotina</taxon>
        <taxon>Agaricomycetes</taxon>
        <taxon>Agaricomycetidae</taxon>
        <taxon>Agaricales</taxon>
        <taxon>Pluteineae</taxon>
        <taxon>Amanitaceae</taxon>
        <taxon>Amanita</taxon>
    </lineage>
</organism>
<accession>A0A0C2X1C2</accession>
<dbReference type="AlphaFoldDB" id="A0A0C2X1C2"/>
<dbReference type="Proteomes" id="UP000054549">
    <property type="component" value="Unassembled WGS sequence"/>
</dbReference>